<dbReference type="Pfam" id="PF17800">
    <property type="entry name" value="NPL"/>
    <property type="match status" value="1"/>
</dbReference>
<dbReference type="GO" id="GO:0000785">
    <property type="term" value="C:chromatin"/>
    <property type="evidence" value="ECO:0007669"/>
    <property type="project" value="TreeGrafter"/>
</dbReference>
<name>A0A8H3XIG3_GIGMA</name>
<evidence type="ECO:0000256" key="6">
    <source>
        <dbReference type="PROSITE-ProRule" id="PRU00277"/>
    </source>
</evidence>
<keyword evidence="10" id="KW-1185">Reference proteome</keyword>
<dbReference type="PIRSF" id="PIRSF001473">
    <property type="entry name" value="FK506-bp_FPR3"/>
    <property type="match status" value="1"/>
</dbReference>
<reference evidence="9 10" key="1">
    <citation type="journal article" date="2019" name="Environ. Microbiol.">
        <title>At the nexus of three kingdoms: the genome of the mycorrhizal fungus Gigaspora margarita provides insights into plant, endobacterial and fungal interactions.</title>
        <authorList>
            <person name="Venice F."/>
            <person name="Ghignone S."/>
            <person name="Salvioli di Fossalunga A."/>
            <person name="Amselem J."/>
            <person name="Novero M."/>
            <person name="Xianan X."/>
            <person name="Sedzielewska Toro K."/>
            <person name="Morin E."/>
            <person name="Lipzen A."/>
            <person name="Grigoriev I.V."/>
            <person name="Henrissat B."/>
            <person name="Martin F.M."/>
            <person name="Bonfante P."/>
        </authorList>
    </citation>
    <scope>NUCLEOTIDE SEQUENCE [LARGE SCALE GENOMIC DNA]</scope>
    <source>
        <strain evidence="9 10">BEG34</strain>
    </source>
</reference>
<evidence type="ECO:0000259" key="8">
    <source>
        <dbReference type="PROSITE" id="PS50059"/>
    </source>
</evidence>
<accession>A0A8H3XIG3</accession>
<organism evidence="9 10">
    <name type="scientific">Gigaspora margarita</name>
    <dbReference type="NCBI Taxonomy" id="4874"/>
    <lineage>
        <taxon>Eukaryota</taxon>
        <taxon>Fungi</taxon>
        <taxon>Fungi incertae sedis</taxon>
        <taxon>Mucoromycota</taxon>
        <taxon>Glomeromycotina</taxon>
        <taxon>Glomeromycetes</taxon>
        <taxon>Diversisporales</taxon>
        <taxon>Gigasporaceae</taxon>
        <taxon>Gigaspora</taxon>
    </lineage>
</organism>
<evidence type="ECO:0000256" key="5">
    <source>
        <dbReference type="PIRNR" id="PIRNR001473"/>
    </source>
</evidence>
<comment type="similarity">
    <text evidence="2">Belongs to the FKBP-type PPIase family. FKBP3/4 subfamily.</text>
</comment>
<evidence type="ECO:0000256" key="2">
    <source>
        <dbReference type="ARBA" id="ARBA00007838"/>
    </source>
</evidence>
<evidence type="ECO:0000313" key="9">
    <source>
        <dbReference type="EMBL" id="KAF0463403.1"/>
    </source>
</evidence>
<dbReference type="InterPro" id="IPR046357">
    <property type="entry name" value="PPIase_dom_sf"/>
</dbReference>
<keyword evidence="4 5" id="KW-0413">Isomerase</keyword>
<feature type="compositionally biased region" description="Basic and acidic residues" evidence="7">
    <location>
        <begin position="202"/>
        <end position="216"/>
    </location>
</feature>
<protein>
    <recommendedName>
        <fullName evidence="5">FK506-binding protein</fullName>
        <ecNumber evidence="5">5.2.1.8</ecNumber>
    </recommendedName>
</protein>
<dbReference type="EMBL" id="WTPW01001002">
    <property type="protein sequence ID" value="KAF0463403.1"/>
    <property type="molecule type" value="Genomic_DNA"/>
</dbReference>
<dbReference type="InterPro" id="IPR023566">
    <property type="entry name" value="PPIase_Fpr3/Fpr4-like"/>
</dbReference>
<dbReference type="PROSITE" id="PS50059">
    <property type="entry name" value="FKBP_PPIASE"/>
    <property type="match status" value="1"/>
</dbReference>
<dbReference type="InterPro" id="IPR001179">
    <property type="entry name" value="PPIase_FKBP_dom"/>
</dbReference>
<feature type="domain" description="PPIase FKBP-type" evidence="8">
    <location>
        <begin position="312"/>
        <end position="398"/>
    </location>
</feature>
<dbReference type="Pfam" id="PF00254">
    <property type="entry name" value="FKBP_C"/>
    <property type="match status" value="1"/>
</dbReference>
<sequence length="398" mass="44612">MKVPKGFWGLEIEPGLTYSQNVRYNFKIYMAALVLEESEDDLRTTLFIETNNKKFVLCNLISGVHEQQNLNVTLLKGEDVKLYSVGHNKIHLTGNYIKIIDHDDSESRPEELSSSIICKPNGNMNVKKMLNIDDESSESSPSESKDVIINTEDDSDEDFSEGDNVSDKAVIKKEIKDENGKHQKRANDDNKDKQNVRAAKKQKTENEVIEPKRADVSIEPNSADVLSKAQKKKKNKERNKKKPDVKTETSTKKVLESEKPKTEDGNKHAEPRDKDLIDSDSKEKEKKGIITTLEGVLIEELKLGSGKIAKPGKQVQVRYIGRMNDKVFDKNVSGKPFHFTLGKGEVIKGWEIGISGMRIGGERKLTIPPQQAYGSAGSPPVIPKNATLVFQIKLLDVK</sequence>
<dbReference type="EC" id="5.2.1.8" evidence="5"/>
<dbReference type="Gene3D" id="3.10.50.40">
    <property type="match status" value="1"/>
</dbReference>
<dbReference type="Proteomes" id="UP000439903">
    <property type="component" value="Unassembled WGS sequence"/>
</dbReference>
<evidence type="ECO:0000256" key="7">
    <source>
        <dbReference type="SAM" id="MobiDB-lite"/>
    </source>
</evidence>
<dbReference type="SUPFAM" id="SSF54534">
    <property type="entry name" value="FKBP-like"/>
    <property type="match status" value="1"/>
</dbReference>
<dbReference type="InterPro" id="IPR041232">
    <property type="entry name" value="NPL"/>
</dbReference>
<feature type="compositionally biased region" description="Basic and acidic residues" evidence="7">
    <location>
        <begin position="242"/>
        <end position="284"/>
    </location>
</feature>
<comment type="caution">
    <text evidence="9">The sequence shown here is derived from an EMBL/GenBank/DDBJ whole genome shotgun (WGS) entry which is preliminary data.</text>
</comment>
<dbReference type="PANTHER" id="PTHR43811">
    <property type="entry name" value="FKBP-TYPE PEPTIDYL-PROLYL CIS-TRANS ISOMERASE FKPA"/>
    <property type="match status" value="1"/>
</dbReference>
<dbReference type="GO" id="GO:0005730">
    <property type="term" value="C:nucleolus"/>
    <property type="evidence" value="ECO:0007669"/>
    <property type="project" value="TreeGrafter"/>
</dbReference>
<gene>
    <name evidence="9" type="ORF">F8M41_000178</name>
</gene>
<dbReference type="PANTHER" id="PTHR43811:SF19">
    <property type="entry name" value="39 KDA FK506-BINDING NUCLEAR PROTEIN"/>
    <property type="match status" value="1"/>
</dbReference>
<feature type="compositionally biased region" description="Basic and acidic residues" evidence="7">
    <location>
        <begin position="165"/>
        <end position="195"/>
    </location>
</feature>
<feature type="compositionally biased region" description="Basic residues" evidence="7">
    <location>
        <begin position="229"/>
        <end position="241"/>
    </location>
</feature>
<dbReference type="AlphaFoldDB" id="A0A8H3XIG3"/>
<evidence type="ECO:0000256" key="3">
    <source>
        <dbReference type="ARBA" id="ARBA00023110"/>
    </source>
</evidence>
<feature type="region of interest" description="Disordered" evidence="7">
    <location>
        <begin position="151"/>
        <end position="284"/>
    </location>
</feature>
<feature type="compositionally biased region" description="Acidic residues" evidence="7">
    <location>
        <begin position="151"/>
        <end position="161"/>
    </location>
</feature>
<keyword evidence="3 5" id="KW-0697">Rotamase</keyword>
<evidence type="ECO:0000256" key="1">
    <source>
        <dbReference type="ARBA" id="ARBA00000971"/>
    </source>
</evidence>
<comment type="catalytic activity">
    <reaction evidence="1 5 6">
        <text>[protein]-peptidylproline (omega=180) = [protein]-peptidylproline (omega=0)</text>
        <dbReference type="Rhea" id="RHEA:16237"/>
        <dbReference type="Rhea" id="RHEA-COMP:10747"/>
        <dbReference type="Rhea" id="RHEA-COMP:10748"/>
        <dbReference type="ChEBI" id="CHEBI:83833"/>
        <dbReference type="ChEBI" id="CHEBI:83834"/>
        <dbReference type="EC" id="5.2.1.8"/>
    </reaction>
</comment>
<dbReference type="Gene3D" id="2.60.120.340">
    <property type="entry name" value="Nucleoplasmin core domain"/>
    <property type="match status" value="1"/>
</dbReference>
<proteinExistence type="inferred from homology"/>
<evidence type="ECO:0000256" key="4">
    <source>
        <dbReference type="ARBA" id="ARBA00023235"/>
    </source>
</evidence>
<dbReference type="OrthoDB" id="1902587at2759"/>
<dbReference type="FunFam" id="3.10.50.40:FF:000006">
    <property type="entry name" value="Peptidyl-prolyl cis-trans isomerase"/>
    <property type="match status" value="1"/>
</dbReference>
<evidence type="ECO:0000313" key="10">
    <source>
        <dbReference type="Proteomes" id="UP000439903"/>
    </source>
</evidence>
<dbReference type="GO" id="GO:0003755">
    <property type="term" value="F:peptidyl-prolyl cis-trans isomerase activity"/>
    <property type="evidence" value="ECO:0007669"/>
    <property type="project" value="UniProtKB-KW"/>
</dbReference>